<dbReference type="Proteomes" id="UP001523566">
    <property type="component" value="Unassembled WGS sequence"/>
</dbReference>
<keyword evidence="1" id="KW-0812">Transmembrane</keyword>
<dbReference type="RefSeq" id="WP_262064881.1">
    <property type="nucleotide sequence ID" value="NZ_JAMXOD010000002.1"/>
</dbReference>
<organism evidence="2 3">
    <name type="scientific">Aequitasia blattaphilus</name>
    <dbReference type="NCBI Taxonomy" id="2949332"/>
    <lineage>
        <taxon>Bacteria</taxon>
        <taxon>Bacillati</taxon>
        <taxon>Bacillota</taxon>
        <taxon>Clostridia</taxon>
        <taxon>Lachnospirales</taxon>
        <taxon>Lachnospiraceae</taxon>
        <taxon>Aequitasia</taxon>
    </lineage>
</organism>
<keyword evidence="1" id="KW-0472">Membrane</keyword>
<feature type="transmembrane region" description="Helical" evidence="1">
    <location>
        <begin position="46"/>
        <end position="68"/>
    </location>
</feature>
<comment type="caution">
    <text evidence="2">The sequence shown here is derived from an EMBL/GenBank/DDBJ whole genome shotgun (WGS) entry which is preliminary data.</text>
</comment>
<feature type="transmembrane region" description="Helical" evidence="1">
    <location>
        <begin position="20"/>
        <end position="40"/>
    </location>
</feature>
<dbReference type="EMBL" id="JAMZFW010000002">
    <property type="protein sequence ID" value="MCP1101091.1"/>
    <property type="molecule type" value="Genomic_DNA"/>
</dbReference>
<accession>A0ABT1E897</accession>
<evidence type="ECO:0000313" key="3">
    <source>
        <dbReference type="Proteomes" id="UP001523566"/>
    </source>
</evidence>
<protein>
    <submittedName>
        <fullName evidence="2">Uncharacterized protein</fullName>
    </submittedName>
</protein>
<gene>
    <name evidence="2" type="ORF">NK125_01520</name>
</gene>
<keyword evidence="3" id="KW-1185">Reference proteome</keyword>
<sequence length="191" mass="21326">MKDKKGQPGYIQDKKRKYLIYTIAEFSVVIILLVMGIVATKTRLNLLTVAAVVGCLPASKMLVALIVMMPHKSVAKEIVQDVANKGDLLLSVYDLILTSKDDIMPVDIIVISDHTICGYTSSQKVKEDVVAQHIKQLLAEQKIEKVTVKIFKDYKAFLSRVEGLNAMRSVDKKKCTKEEQRMKGIILTSAM</sequence>
<reference evidence="2 3" key="1">
    <citation type="journal article" date="2022" name="Genome Biol. Evol.">
        <title>Host diet, physiology and behaviors set the stage for Lachnospiraceae cladogenesis.</title>
        <authorList>
            <person name="Vera-Ponce De Leon A."/>
            <person name="Schneider M."/>
            <person name="Jahnes B.C."/>
            <person name="Sadowski V."/>
            <person name="Camuy-Velez L.A."/>
            <person name="Duan J."/>
            <person name="Sabree Z.L."/>
        </authorList>
    </citation>
    <scope>NUCLEOTIDE SEQUENCE [LARGE SCALE GENOMIC DNA]</scope>
    <source>
        <strain evidence="2 3">PAL113</strain>
    </source>
</reference>
<proteinExistence type="predicted"/>
<keyword evidence="1" id="KW-1133">Transmembrane helix</keyword>
<evidence type="ECO:0000313" key="2">
    <source>
        <dbReference type="EMBL" id="MCP1101091.1"/>
    </source>
</evidence>
<name>A0ABT1E897_9FIRM</name>
<evidence type="ECO:0000256" key="1">
    <source>
        <dbReference type="SAM" id="Phobius"/>
    </source>
</evidence>